<keyword evidence="3" id="KW-1185">Reference proteome</keyword>
<reference evidence="2" key="1">
    <citation type="submission" date="2021-06" db="EMBL/GenBank/DDBJ databases">
        <title>Parelaphostrongylus tenuis whole genome reference sequence.</title>
        <authorList>
            <person name="Garwood T.J."/>
            <person name="Larsen P.A."/>
            <person name="Fountain-Jones N.M."/>
            <person name="Garbe J.R."/>
            <person name="Macchietto M.G."/>
            <person name="Kania S.A."/>
            <person name="Gerhold R.W."/>
            <person name="Richards J.E."/>
            <person name="Wolf T.M."/>
        </authorList>
    </citation>
    <scope>NUCLEOTIDE SEQUENCE</scope>
    <source>
        <strain evidence="2">MNPRO001-30</strain>
        <tissue evidence="2">Meninges</tissue>
    </source>
</reference>
<feature type="compositionally biased region" description="Basic and acidic residues" evidence="1">
    <location>
        <begin position="84"/>
        <end position="106"/>
    </location>
</feature>
<feature type="compositionally biased region" description="Polar residues" evidence="1">
    <location>
        <begin position="13"/>
        <end position="30"/>
    </location>
</feature>
<dbReference type="Proteomes" id="UP001196413">
    <property type="component" value="Unassembled WGS sequence"/>
</dbReference>
<protein>
    <submittedName>
        <fullName evidence="2">Uncharacterized protein</fullName>
    </submittedName>
</protein>
<feature type="region of interest" description="Disordered" evidence="1">
    <location>
        <begin position="84"/>
        <end position="114"/>
    </location>
</feature>
<sequence length="114" mass="13052">MIDSEQFKKRHGLTNTGMNTMPENNWSQRPETPKRSMRWKEIETNVDNIPAAGYSGHMPGLRHVDIGKPFNIAAREAKRDYAIRRRAQSGDRDNVCSTEEEQRSRPPETIGLSV</sequence>
<name>A0AAD5QMI4_PARTN</name>
<evidence type="ECO:0000313" key="3">
    <source>
        <dbReference type="Proteomes" id="UP001196413"/>
    </source>
</evidence>
<evidence type="ECO:0000313" key="2">
    <source>
        <dbReference type="EMBL" id="KAJ1357658.1"/>
    </source>
</evidence>
<dbReference type="EMBL" id="JAHQIW010003214">
    <property type="protein sequence ID" value="KAJ1357658.1"/>
    <property type="molecule type" value="Genomic_DNA"/>
</dbReference>
<dbReference type="AlphaFoldDB" id="A0AAD5QMI4"/>
<proteinExistence type="predicted"/>
<comment type="caution">
    <text evidence="2">The sequence shown here is derived from an EMBL/GenBank/DDBJ whole genome shotgun (WGS) entry which is preliminary data.</text>
</comment>
<organism evidence="2 3">
    <name type="scientific">Parelaphostrongylus tenuis</name>
    <name type="common">Meningeal worm</name>
    <dbReference type="NCBI Taxonomy" id="148309"/>
    <lineage>
        <taxon>Eukaryota</taxon>
        <taxon>Metazoa</taxon>
        <taxon>Ecdysozoa</taxon>
        <taxon>Nematoda</taxon>
        <taxon>Chromadorea</taxon>
        <taxon>Rhabditida</taxon>
        <taxon>Rhabditina</taxon>
        <taxon>Rhabditomorpha</taxon>
        <taxon>Strongyloidea</taxon>
        <taxon>Metastrongylidae</taxon>
        <taxon>Parelaphostrongylus</taxon>
    </lineage>
</organism>
<gene>
    <name evidence="2" type="ORF">KIN20_015843</name>
</gene>
<accession>A0AAD5QMI4</accession>
<evidence type="ECO:0000256" key="1">
    <source>
        <dbReference type="SAM" id="MobiDB-lite"/>
    </source>
</evidence>
<feature type="region of interest" description="Disordered" evidence="1">
    <location>
        <begin position="1"/>
        <end position="35"/>
    </location>
</feature>